<dbReference type="Pfam" id="PF00583">
    <property type="entry name" value="Acetyltransf_1"/>
    <property type="match status" value="1"/>
</dbReference>
<evidence type="ECO:0000259" key="1">
    <source>
        <dbReference type="PROSITE" id="PS51186"/>
    </source>
</evidence>
<keyword evidence="3" id="KW-1185">Reference proteome</keyword>
<organism evidence="2 3">
    <name type="scientific">Phycicoccus endophyticus</name>
    <dbReference type="NCBI Taxonomy" id="1690220"/>
    <lineage>
        <taxon>Bacteria</taxon>
        <taxon>Bacillati</taxon>
        <taxon>Actinomycetota</taxon>
        <taxon>Actinomycetes</taxon>
        <taxon>Micrococcales</taxon>
        <taxon>Intrasporangiaceae</taxon>
        <taxon>Phycicoccus</taxon>
    </lineage>
</organism>
<dbReference type="Proteomes" id="UP000515976">
    <property type="component" value="Chromosome"/>
</dbReference>
<dbReference type="RefSeq" id="WP_166098017.1">
    <property type="nucleotide sequence ID" value="NZ_BMMY01000001.1"/>
</dbReference>
<keyword evidence="2" id="KW-0808">Transferase</keyword>
<protein>
    <submittedName>
        <fullName evidence="2">GNAT family N-acetyltransferase</fullName>
    </submittedName>
</protein>
<dbReference type="Gene3D" id="3.40.630.30">
    <property type="match status" value="1"/>
</dbReference>
<gene>
    <name evidence="2" type="ORF">H9L10_05085</name>
</gene>
<dbReference type="EMBL" id="CP060712">
    <property type="protein sequence ID" value="QNN50394.1"/>
    <property type="molecule type" value="Genomic_DNA"/>
</dbReference>
<dbReference type="InterPro" id="IPR016181">
    <property type="entry name" value="Acyl_CoA_acyltransferase"/>
</dbReference>
<evidence type="ECO:0000313" key="3">
    <source>
        <dbReference type="Proteomes" id="UP000515976"/>
    </source>
</evidence>
<accession>A0A7G9R469</accession>
<dbReference type="InterPro" id="IPR000182">
    <property type="entry name" value="GNAT_dom"/>
</dbReference>
<dbReference type="KEGG" id="pei:H9L10_05085"/>
<evidence type="ECO:0000313" key="2">
    <source>
        <dbReference type="EMBL" id="QNN50394.1"/>
    </source>
</evidence>
<proteinExistence type="predicted"/>
<feature type="domain" description="N-acetyltransferase" evidence="1">
    <location>
        <begin position="135"/>
        <end position="272"/>
    </location>
</feature>
<name>A0A7G9R469_9MICO</name>
<reference evidence="2 3" key="1">
    <citation type="submission" date="2020-08" db="EMBL/GenBank/DDBJ databases">
        <title>Genome sequence of Phycicoccus endophyticus JCM 31784T.</title>
        <authorList>
            <person name="Hyun D.-W."/>
            <person name="Bae J.-W."/>
        </authorList>
    </citation>
    <scope>NUCLEOTIDE SEQUENCE [LARGE SCALE GENOMIC DNA]</scope>
    <source>
        <strain evidence="2 3">JCM 31784</strain>
    </source>
</reference>
<dbReference type="AlphaFoldDB" id="A0A7G9R469"/>
<dbReference type="GO" id="GO:0016747">
    <property type="term" value="F:acyltransferase activity, transferring groups other than amino-acyl groups"/>
    <property type="evidence" value="ECO:0007669"/>
    <property type="project" value="InterPro"/>
</dbReference>
<sequence length="274" mass="29114">MGRVRAGPVSVRRLDGYEELLVASGHHPVVELDVGGGLPPPAWAARVGPASAVAFARRSDHGVPGASVLGDAPAVARLVADPRVRAWFEGGDFRHLGRPRHLDDLVEDHLPLSTVAGDWEWMFTRTPPPAVAGEERVLELDSGHREELLGFLAVASPRTHGQPFTRPGQRWVGIRDEGGQLLACGSSEPSTAGTPTLTGIAVDPGQRRAGLGAAVTAALTREAVARTGACALGMFSDNDGARRLYTGLGFTVAVRWRSRWREGALPPQPPPRQP</sequence>
<dbReference type="SUPFAM" id="SSF55729">
    <property type="entry name" value="Acyl-CoA N-acyltransferases (Nat)"/>
    <property type="match status" value="1"/>
</dbReference>
<dbReference type="PROSITE" id="PS51186">
    <property type="entry name" value="GNAT"/>
    <property type="match status" value="1"/>
</dbReference>